<dbReference type="EMBL" id="CAFZ01000005">
    <property type="protein sequence ID" value="CCA66781.1"/>
    <property type="molecule type" value="Genomic_DNA"/>
</dbReference>
<gene>
    <name evidence="3" type="ORF">PIIN_00461</name>
</gene>
<protein>
    <submittedName>
        <fullName evidence="3">Uncharacterized protein</fullName>
    </submittedName>
</protein>
<dbReference type="InParanoid" id="G4T645"/>
<feature type="transmembrane region" description="Helical" evidence="2">
    <location>
        <begin position="61"/>
        <end position="80"/>
    </location>
</feature>
<accession>G4T645</accession>
<organism evidence="3 4">
    <name type="scientific">Serendipita indica (strain DSM 11827)</name>
    <name type="common">Root endophyte fungus</name>
    <name type="synonym">Piriformospora indica</name>
    <dbReference type="NCBI Taxonomy" id="1109443"/>
    <lineage>
        <taxon>Eukaryota</taxon>
        <taxon>Fungi</taxon>
        <taxon>Dikarya</taxon>
        <taxon>Basidiomycota</taxon>
        <taxon>Agaricomycotina</taxon>
        <taxon>Agaricomycetes</taxon>
        <taxon>Sebacinales</taxon>
        <taxon>Serendipitaceae</taxon>
        <taxon>Serendipita</taxon>
    </lineage>
</organism>
<keyword evidence="2" id="KW-0812">Transmembrane</keyword>
<evidence type="ECO:0000313" key="3">
    <source>
        <dbReference type="EMBL" id="CCA66781.1"/>
    </source>
</evidence>
<evidence type="ECO:0000256" key="1">
    <source>
        <dbReference type="SAM" id="MobiDB-lite"/>
    </source>
</evidence>
<keyword evidence="4" id="KW-1185">Reference proteome</keyword>
<keyword evidence="2" id="KW-0472">Membrane</keyword>
<proteinExistence type="predicted"/>
<name>G4T645_SERID</name>
<keyword evidence="2" id="KW-1133">Transmembrane helix</keyword>
<evidence type="ECO:0000256" key="2">
    <source>
        <dbReference type="SAM" id="Phobius"/>
    </source>
</evidence>
<reference evidence="3 4" key="1">
    <citation type="journal article" date="2011" name="PLoS Pathog.">
        <title>Endophytic Life Strategies Decoded by Genome and Transcriptome Analyses of the Mutualistic Root Symbiont Piriformospora indica.</title>
        <authorList>
            <person name="Zuccaro A."/>
            <person name="Lahrmann U."/>
            <person name="Guldener U."/>
            <person name="Langen G."/>
            <person name="Pfiffi S."/>
            <person name="Biedenkopf D."/>
            <person name="Wong P."/>
            <person name="Samans B."/>
            <person name="Grimm C."/>
            <person name="Basiewicz M."/>
            <person name="Murat C."/>
            <person name="Martin F."/>
            <person name="Kogel K.H."/>
        </authorList>
    </citation>
    <scope>NUCLEOTIDE SEQUENCE [LARGE SCALE GENOMIC DNA]</scope>
    <source>
        <strain evidence="3 4">DSM 11827</strain>
    </source>
</reference>
<sequence length="147" mass="15976">MSTPLPGPPKHRAAPDAVVKVQPGGLTYETRIKWNASILLLQLLLWKIGVWAILVDLLKGIFGQTLGSIIDWLIILLPAVRRRRGAVGEMGQSSSSYSAPAASASPSNDTSTEKAAISQYFDSFVSPQSFDAKRTSLFAIWRNSFST</sequence>
<dbReference type="HOGENOM" id="CLU_1768817_0_0_1"/>
<feature type="compositionally biased region" description="Low complexity" evidence="1">
    <location>
        <begin position="93"/>
        <end position="107"/>
    </location>
</feature>
<dbReference type="Proteomes" id="UP000007148">
    <property type="component" value="Unassembled WGS sequence"/>
</dbReference>
<feature type="region of interest" description="Disordered" evidence="1">
    <location>
        <begin position="89"/>
        <end position="110"/>
    </location>
</feature>
<dbReference type="AlphaFoldDB" id="G4T645"/>
<evidence type="ECO:0000313" key="4">
    <source>
        <dbReference type="Proteomes" id="UP000007148"/>
    </source>
</evidence>
<comment type="caution">
    <text evidence="3">The sequence shown here is derived from an EMBL/GenBank/DDBJ whole genome shotgun (WGS) entry which is preliminary data.</text>
</comment>
<feature type="transmembrane region" description="Helical" evidence="2">
    <location>
        <begin position="36"/>
        <end position="55"/>
    </location>
</feature>
<dbReference type="OrthoDB" id="3229362at2759"/>